<dbReference type="Proteomes" id="UP001605036">
    <property type="component" value="Unassembled WGS sequence"/>
</dbReference>
<gene>
    <name evidence="2" type="ORF">R1flu_009265</name>
</gene>
<dbReference type="EMBL" id="JBHFFA010000002">
    <property type="protein sequence ID" value="KAL2641678.1"/>
    <property type="molecule type" value="Genomic_DNA"/>
</dbReference>
<name>A0ABD1Z1R4_9MARC</name>
<reference evidence="2 3" key="1">
    <citation type="submission" date="2024-09" db="EMBL/GenBank/DDBJ databases">
        <title>Chromosome-scale assembly of Riccia fluitans.</title>
        <authorList>
            <person name="Paukszto L."/>
            <person name="Sawicki J."/>
            <person name="Karawczyk K."/>
            <person name="Piernik-Szablinska J."/>
            <person name="Szczecinska M."/>
            <person name="Mazdziarz M."/>
        </authorList>
    </citation>
    <scope>NUCLEOTIDE SEQUENCE [LARGE SCALE GENOMIC DNA]</scope>
    <source>
        <strain evidence="2">Rf_01</strain>
        <tissue evidence="2">Aerial parts of the thallus</tissue>
    </source>
</reference>
<sequence length="124" mass="13498">MNSTYITVTTARDLSTLPNAFVDDPVQVRKNYGKQECCARVSQAPTPQNASEKEIYPPRPLSPSDIYRISSSEEATEFGLGLPNAVATRSDAIFDQDPIDGKSLSGTSIRFSSDSMRVYCQGGL</sequence>
<evidence type="ECO:0000256" key="1">
    <source>
        <dbReference type="SAM" id="MobiDB-lite"/>
    </source>
</evidence>
<keyword evidence="3" id="KW-1185">Reference proteome</keyword>
<dbReference type="AlphaFoldDB" id="A0ABD1Z1R4"/>
<organism evidence="2 3">
    <name type="scientific">Riccia fluitans</name>
    <dbReference type="NCBI Taxonomy" id="41844"/>
    <lineage>
        <taxon>Eukaryota</taxon>
        <taxon>Viridiplantae</taxon>
        <taxon>Streptophyta</taxon>
        <taxon>Embryophyta</taxon>
        <taxon>Marchantiophyta</taxon>
        <taxon>Marchantiopsida</taxon>
        <taxon>Marchantiidae</taxon>
        <taxon>Marchantiales</taxon>
        <taxon>Ricciaceae</taxon>
        <taxon>Riccia</taxon>
    </lineage>
</organism>
<protein>
    <submittedName>
        <fullName evidence="2">Uncharacterized protein</fullName>
    </submittedName>
</protein>
<evidence type="ECO:0000313" key="2">
    <source>
        <dbReference type="EMBL" id="KAL2641678.1"/>
    </source>
</evidence>
<evidence type="ECO:0000313" key="3">
    <source>
        <dbReference type="Proteomes" id="UP001605036"/>
    </source>
</evidence>
<proteinExistence type="predicted"/>
<accession>A0ABD1Z1R4</accession>
<comment type="caution">
    <text evidence="2">The sequence shown here is derived from an EMBL/GenBank/DDBJ whole genome shotgun (WGS) entry which is preliminary data.</text>
</comment>
<feature type="region of interest" description="Disordered" evidence="1">
    <location>
        <begin position="39"/>
        <end position="62"/>
    </location>
</feature>